<evidence type="ECO:0000313" key="2">
    <source>
        <dbReference type="Proteomes" id="UP000324800"/>
    </source>
</evidence>
<evidence type="ECO:0000313" key="1">
    <source>
        <dbReference type="EMBL" id="KAA6380144.1"/>
    </source>
</evidence>
<organism evidence="1 2">
    <name type="scientific">Streblomastix strix</name>
    <dbReference type="NCBI Taxonomy" id="222440"/>
    <lineage>
        <taxon>Eukaryota</taxon>
        <taxon>Metamonada</taxon>
        <taxon>Preaxostyla</taxon>
        <taxon>Oxymonadida</taxon>
        <taxon>Streblomastigidae</taxon>
        <taxon>Streblomastix</taxon>
    </lineage>
</organism>
<sequence>MLSVAYGSGILFQPYSLVVSSHYEVSELLILFQNPLLLRYQHIVYWLDLVIRLRVRRGIILELVVSEDYEVDIEGQVKVIPQYFEQELIVFSCCLGIGVLFDFHESGVFTNWGVGPPIYL</sequence>
<protein>
    <submittedName>
        <fullName evidence="1">Uncharacterized protein</fullName>
    </submittedName>
</protein>
<gene>
    <name evidence="1" type="ORF">EZS28_024331</name>
</gene>
<dbReference type="AlphaFoldDB" id="A0A5J4VCR0"/>
<dbReference type="Proteomes" id="UP000324800">
    <property type="component" value="Unassembled WGS sequence"/>
</dbReference>
<name>A0A5J4VCR0_9EUKA</name>
<accession>A0A5J4VCR0</accession>
<comment type="caution">
    <text evidence="1">The sequence shown here is derived from an EMBL/GenBank/DDBJ whole genome shotgun (WGS) entry which is preliminary data.</text>
</comment>
<proteinExistence type="predicted"/>
<dbReference type="EMBL" id="SNRW01008076">
    <property type="protein sequence ID" value="KAA6380144.1"/>
    <property type="molecule type" value="Genomic_DNA"/>
</dbReference>
<reference evidence="1 2" key="1">
    <citation type="submission" date="2019-03" db="EMBL/GenBank/DDBJ databases">
        <title>Single cell metagenomics reveals metabolic interactions within the superorganism composed of flagellate Streblomastix strix and complex community of Bacteroidetes bacteria on its surface.</title>
        <authorList>
            <person name="Treitli S.C."/>
            <person name="Kolisko M."/>
            <person name="Husnik F."/>
            <person name="Keeling P."/>
            <person name="Hampl V."/>
        </authorList>
    </citation>
    <scope>NUCLEOTIDE SEQUENCE [LARGE SCALE GENOMIC DNA]</scope>
    <source>
        <strain evidence="1">ST1C</strain>
    </source>
</reference>